<proteinExistence type="predicted"/>
<evidence type="ECO:0000256" key="1">
    <source>
        <dbReference type="ARBA" id="ARBA00012797"/>
    </source>
</evidence>
<evidence type="ECO:0000256" key="9">
    <source>
        <dbReference type="SAM" id="Coils"/>
    </source>
</evidence>
<dbReference type="GO" id="GO:0052905">
    <property type="term" value="F:tRNA (guanosine(9)-N1)-methyltransferase activity"/>
    <property type="evidence" value="ECO:0007669"/>
    <property type="project" value="UniProtKB-EC"/>
</dbReference>
<dbReference type="InterPro" id="IPR028564">
    <property type="entry name" value="MT_TRM10-typ"/>
</dbReference>
<feature type="coiled-coil region" evidence="9">
    <location>
        <begin position="48"/>
        <end position="75"/>
    </location>
</feature>
<comment type="catalytic activity">
    <reaction evidence="8">
        <text>guanosine(9) in tRNA + S-adenosyl-L-methionine = N(1)-methylguanosine(9) in tRNA + S-adenosyl-L-homocysteine + H(+)</text>
        <dbReference type="Rhea" id="RHEA:43156"/>
        <dbReference type="Rhea" id="RHEA-COMP:10367"/>
        <dbReference type="Rhea" id="RHEA-COMP:10368"/>
        <dbReference type="ChEBI" id="CHEBI:15378"/>
        <dbReference type="ChEBI" id="CHEBI:57856"/>
        <dbReference type="ChEBI" id="CHEBI:59789"/>
        <dbReference type="ChEBI" id="CHEBI:73542"/>
        <dbReference type="ChEBI" id="CHEBI:74269"/>
        <dbReference type="EC" id="2.1.1.221"/>
    </reaction>
</comment>
<evidence type="ECO:0000256" key="6">
    <source>
        <dbReference type="ARBA" id="ARBA00031792"/>
    </source>
</evidence>
<evidence type="ECO:0000313" key="13">
    <source>
        <dbReference type="Proteomes" id="UP001378960"/>
    </source>
</evidence>
<evidence type="ECO:0000313" key="12">
    <source>
        <dbReference type="EMBL" id="GMM46296.1"/>
    </source>
</evidence>
<dbReference type="InterPro" id="IPR038459">
    <property type="entry name" value="MT_TRM10-typ_sf"/>
</dbReference>
<dbReference type="PROSITE" id="PS51675">
    <property type="entry name" value="SAM_MT_TRM10"/>
    <property type="match status" value="1"/>
</dbReference>
<dbReference type="PANTHER" id="PTHR13563:SF13">
    <property type="entry name" value="TRNA METHYLTRANSFERASE 10 HOMOLOG A"/>
    <property type="match status" value="1"/>
</dbReference>
<evidence type="ECO:0000256" key="4">
    <source>
        <dbReference type="ARBA" id="ARBA00022679"/>
    </source>
</evidence>
<reference evidence="12 13" key="1">
    <citation type="journal article" date="2023" name="Elife">
        <title>Identification of key yeast species and microbe-microbe interactions impacting larval growth of Drosophila in the wild.</title>
        <authorList>
            <person name="Mure A."/>
            <person name="Sugiura Y."/>
            <person name="Maeda R."/>
            <person name="Honda K."/>
            <person name="Sakurai N."/>
            <person name="Takahashi Y."/>
            <person name="Watada M."/>
            <person name="Katoh T."/>
            <person name="Gotoh A."/>
            <person name="Gotoh Y."/>
            <person name="Taniguchi I."/>
            <person name="Nakamura K."/>
            <person name="Hayashi T."/>
            <person name="Katayama T."/>
            <person name="Uemura T."/>
            <person name="Hattori Y."/>
        </authorList>
    </citation>
    <scope>NUCLEOTIDE SEQUENCE [LARGE SCALE GENOMIC DNA]</scope>
    <source>
        <strain evidence="12 13">PK-24</strain>
    </source>
</reference>
<keyword evidence="13" id="KW-1185">Reference proteome</keyword>
<dbReference type="AlphaFoldDB" id="A0AAV5R4V7"/>
<dbReference type="InterPro" id="IPR007356">
    <property type="entry name" value="tRNA_m1G_MeTrfase_euk"/>
</dbReference>
<sequence length="355" mass="41124">MSESNSVNDASNVSNVTNDTNDIKINESGKIVPPEGMTKSAYKKMLRKQRHEETKAQYRLHRKELKKNRDLQRREEIEKLRSEGKEFNHLIKPRNKNKLNKTYQKEKDGEIFQINPINDNSKIKIIIDCAYDDYMTEKEVISLSSQITRAYSTNRQAVKNYYSKEIEKGMNGNNEPAPTFDIAPTCKLFISGLDKRLKERFDKVLPDYAKWDPECAKLTESNLETVLKEDCKVNEELDNVVYLSADVDEKIEELKSGETYIIGGIVDKGRHKNLCKGTAERLSQDKGKKIRILRLPIDEYIKLSGRKVLTTAHVVELLLKWCLYRDWKKAFEEVLPPRKLKDGENGDDDNDDDDE</sequence>
<evidence type="ECO:0000256" key="7">
    <source>
        <dbReference type="ARBA" id="ARBA00032166"/>
    </source>
</evidence>
<evidence type="ECO:0000256" key="3">
    <source>
        <dbReference type="ARBA" id="ARBA00022603"/>
    </source>
</evidence>
<dbReference type="GO" id="GO:0005634">
    <property type="term" value="C:nucleus"/>
    <property type="evidence" value="ECO:0007669"/>
    <property type="project" value="TreeGrafter"/>
</dbReference>
<protein>
    <recommendedName>
        <fullName evidence="2">tRNA (guanine(9)-N1)-methyltransferase</fullName>
        <ecNumber evidence="1">2.1.1.221</ecNumber>
    </recommendedName>
    <alternativeName>
        <fullName evidence="7">tRNA methyltransferase 10</fullName>
    </alternativeName>
    <alternativeName>
        <fullName evidence="6">tRNA(m1G9)-methyltransferase</fullName>
    </alternativeName>
</protein>
<feature type="domain" description="SAM-dependent MTase TRM10-type" evidence="11">
    <location>
        <begin position="104"/>
        <end position="342"/>
    </location>
</feature>
<evidence type="ECO:0000256" key="10">
    <source>
        <dbReference type="SAM" id="MobiDB-lite"/>
    </source>
</evidence>
<dbReference type="CDD" id="cd18089">
    <property type="entry name" value="SPOUT_Trm10-like"/>
    <property type="match status" value="1"/>
</dbReference>
<dbReference type="PANTHER" id="PTHR13563">
    <property type="entry name" value="TRNA (GUANINE-9-) METHYLTRANSFERASE"/>
    <property type="match status" value="1"/>
</dbReference>
<dbReference type="EMBL" id="BTGB01000003">
    <property type="protein sequence ID" value="GMM46296.1"/>
    <property type="molecule type" value="Genomic_DNA"/>
</dbReference>
<organism evidence="12 13">
    <name type="scientific">Pichia kluyveri</name>
    <name type="common">Yeast</name>
    <dbReference type="NCBI Taxonomy" id="36015"/>
    <lineage>
        <taxon>Eukaryota</taxon>
        <taxon>Fungi</taxon>
        <taxon>Dikarya</taxon>
        <taxon>Ascomycota</taxon>
        <taxon>Saccharomycotina</taxon>
        <taxon>Pichiomycetes</taxon>
        <taxon>Pichiales</taxon>
        <taxon>Pichiaceae</taxon>
        <taxon>Pichia</taxon>
    </lineage>
</organism>
<evidence type="ECO:0000256" key="2">
    <source>
        <dbReference type="ARBA" id="ARBA00020451"/>
    </source>
</evidence>
<evidence type="ECO:0000259" key="11">
    <source>
        <dbReference type="PROSITE" id="PS51675"/>
    </source>
</evidence>
<keyword evidence="3" id="KW-0489">Methyltransferase</keyword>
<feature type="region of interest" description="Disordered" evidence="10">
    <location>
        <begin position="1"/>
        <end position="37"/>
    </location>
</feature>
<feature type="compositionally biased region" description="Low complexity" evidence="10">
    <location>
        <begin position="1"/>
        <end position="18"/>
    </location>
</feature>
<gene>
    <name evidence="12" type="ORF">DAPK24_028710</name>
</gene>
<comment type="caution">
    <text evidence="12">The sequence shown here is derived from an EMBL/GenBank/DDBJ whole genome shotgun (WGS) entry which is preliminary data.</text>
</comment>
<dbReference type="GO" id="GO:0000049">
    <property type="term" value="F:tRNA binding"/>
    <property type="evidence" value="ECO:0007669"/>
    <property type="project" value="TreeGrafter"/>
</dbReference>
<dbReference type="Proteomes" id="UP001378960">
    <property type="component" value="Unassembled WGS sequence"/>
</dbReference>
<accession>A0AAV5R4V7</accession>
<evidence type="ECO:0000256" key="5">
    <source>
        <dbReference type="ARBA" id="ARBA00022691"/>
    </source>
</evidence>
<dbReference type="EC" id="2.1.1.221" evidence="1"/>
<name>A0AAV5R4V7_PICKL</name>
<keyword evidence="4" id="KW-0808">Transferase</keyword>
<keyword evidence="5" id="KW-0949">S-adenosyl-L-methionine</keyword>
<evidence type="ECO:0000256" key="8">
    <source>
        <dbReference type="ARBA" id="ARBA00048434"/>
    </source>
</evidence>
<keyword evidence="9" id="KW-0175">Coiled coil</keyword>
<dbReference type="Gene3D" id="3.40.1280.30">
    <property type="match status" value="1"/>
</dbReference>
<dbReference type="GO" id="GO:0002939">
    <property type="term" value="P:tRNA N1-guanine methylation"/>
    <property type="evidence" value="ECO:0007669"/>
    <property type="project" value="TreeGrafter"/>
</dbReference>